<proteinExistence type="predicted"/>
<reference evidence="2" key="1">
    <citation type="submission" date="2011-07" db="EMBL/GenBank/DDBJ databases">
        <title>Divergent evolution of antigenic variation in African trypanosomes.</title>
        <authorList>
            <person name="Jackson A.P."/>
            <person name="Berry A."/>
            <person name="Allison H.C."/>
            <person name="Burton P."/>
            <person name="Anderson J."/>
            <person name="Aslett M."/>
            <person name="Brown R."/>
            <person name="Corton N."/>
            <person name="Harris D."/>
            <person name="Hauser H."/>
            <person name="Gamble J."/>
            <person name="Gilderthorp R."/>
            <person name="McQuillan J."/>
            <person name="Quail M.A."/>
            <person name="Sanders M."/>
            <person name="Van Tonder A."/>
            <person name="Ginger M.L."/>
            <person name="Donelson J.E."/>
            <person name="Field M.C."/>
            <person name="Barry J.D."/>
            <person name="Berriman M."/>
            <person name="Hertz-Fowler C."/>
        </authorList>
    </citation>
    <scope>NUCLEOTIDE SEQUENCE [LARGE SCALE GENOMIC DNA]</scope>
    <source>
        <strain evidence="2">IL3000</strain>
    </source>
</reference>
<dbReference type="EMBL" id="CAEQ01002472">
    <property type="protein sequence ID" value="CCD16844.1"/>
    <property type="molecule type" value="Genomic_DNA"/>
</dbReference>
<dbReference type="AlphaFoldDB" id="F9WHQ0"/>
<accession>F9WHQ0</accession>
<evidence type="ECO:0000313" key="2">
    <source>
        <dbReference type="Proteomes" id="UP000000702"/>
    </source>
</evidence>
<name>F9WHQ0_TRYCI</name>
<keyword evidence="2" id="KW-1185">Reference proteome</keyword>
<reference evidence="1 2" key="2">
    <citation type="journal article" date="2012" name="Proc. Natl. Acad. Sci. U.S.A.">
        <title>Antigenic diversity is generated by distinct evolutionary mechanisms in African trypanosome species.</title>
        <authorList>
            <person name="Jackson A.P."/>
            <person name="Berry A."/>
            <person name="Aslett M."/>
            <person name="Allison H.C."/>
            <person name="Burton P."/>
            <person name="Vavrova-Anderson J."/>
            <person name="Brown R."/>
            <person name="Browne H."/>
            <person name="Corton N."/>
            <person name="Hauser H."/>
            <person name="Gamble J."/>
            <person name="Gilderthorp R."/>
            <person name="Marcello L."/>
            <person name="McQuillan J."/>
            <person name="Otto T.D."/>
            <person name="Quail M.A."/>
            <person name="Sanders M.J."/>
            <person name="van Tonder A."/>
            <person name="Ginger M.L."/>
            <person name="Field M.C."/>
            <person name="Barry J.D."/>
            <person name="Hertz-Fowler C."/>
            <person name="Berriman M."/>
        </authorList>
    </citation>
    <scope>NUCLEOTIDE SEQUENCE [LARGE SCALE GENOMIC DNA]</scope>
    <source>
        <strain evidence="1 2">IL3000</strain>
    </source>
</reference>
<comment type="caution">
    <text evidence="1">The sequence shown here is derived from an EMBL/GenBank/DDBJ whole genome shotgun (WGS) entry which is preliminary data.</text>
</comment>
<evidence type="ECO:0000313" key="1">
    <source>
        <dbReference type="EMBL" id="CCD16844.1"/>
    </source>
</evidence>
<sequence length="101" mass="11304">MRPLLAGFVVESRAYFLAAGSSTYSPISTPVRVVRPDRTDVPIPCLDEINAVAPFSRKNSRGRASSPDPSRVYNAGYNTLHLLNRCLFEWRRISKLLCHLA</sequence>
<gene>
    <name evidence="1" type="ORF">TCIL3000_0_17340</name>
</gene>
<protein>
    <submittedName>
        <fullName evidence="1">Uncharacterized protein</fullName>
    </submittedName>
</protein>
<organism evidence="1 2">
    <name type="scientific">Trypanosoma congolense (strain IL3000)</name>
    <dbReference type="NCBI Taxonomy" id="1068625"/>
    <lineage>
        <taxon>Eukaryota</taxon>
        <taxon>Discoba</taxon>
        <taxon>Euglenozoa</taxon>
        <taxon>Kinetoplastea</taxon>
        <taxon>Metakinetoplastina</taxon>
        <taxon>Trypanosomatida</taxon>
        <taxon>Trypanosomatidae</taxon>
        <taxon>Trypanosoma</taxon>
        <taxon>Nannomonas</taxon>
    </lineage>
</organism>
<dbReference type="Proteomes" id="UP000000702">
    <property type="component" value="Unassembled WGS sequence"/>
</dbReference>